<evidence type="ECO:0000256" key="5">
    <source>
        <dbReference type="ARBA" id="ARBA00022553"/>
    </source>
</evidence>
<keyword evidence="5" id="KW-0597">Phosphoprotein</keyword>
<dbReference type="GO" id="GO:0000155">
    <property type="term" value="F:phosphorelay sensor kinase activity"/>
    <property type="evidence" value="ECO:0007669"/>
    <property type="project" value="InterPro"/>
</dbReference>
<dbReference type="Proteomes" id="UP000033740">
    <property type="component" value="Unassembled WGS sequence"/>
</dbReference>
<dbReference type="Pfam" id="PF17203">
    <property type="entry name" value="sCache_3_2"/>
    <property type="match status" value="1"/>
</dbReference>
<dbReference type="InterPro" id="IPR000014">
    <property type="entry name" value="PAS"/>
</dbReference>
<protein>
    <recommendedName>
        <fullName evidence="3">histidine kinase</fullName>
        <ecNumber evidence="3">2.7.13.3</ecNumber>
    </recommendedName>
</protein>
<keyword evidence="9 17" id="KW-0418">Kinase</keyword>
<keyword evidence="12" id="KW-0902">Two-component regulatory system</keyword>
<feature type="transmembrane region" description="Helical" evidence="14">
    <location>
        <begin position="41"/>
        <end position="63"/>
    </location>
</feature>
<evidence type="ECO:0000313" key="18">
    <source>
        <dbReference type="Proteomes" id="UP000033740"/>
    </source>
</evidence>
<keyword evidence="10" id="KW-0067">ATP-binding</keyword>
<keyword evidence="6 17" id="KW-0808">Transferase</keyword>
<dbReference type="InterPro" id="IPR004358">
    <property type="entry name" value="Sig_transdc_His_kin-like_C"/>
</dbReference>
<dbReference type="SUPFAM" id="SSF103190">
    <property type="entry name" value="Sensory domain-like"/>
    <property type="match status" value="1"/>
</dbReference>
<evidence type="ECO:0000256" key="3">
    <source>
        <dbReference type="ARBA" id="ARBA00012438"/>
    </source>
</evidence>
<accession>A0A0F0LPL4</accession>
<dbReference type="Gene3D" id="3.30.450.20">
    <property type="entry name" value="PAS domain"/>
    <property type="match status" value="2"/>
</dbReference>
<evidence type="ECO:0000256" key="9">
    <source>
        <dbReference type="ARBA" id="ARBA00022777"/>
    </source>
</evidence>
<dbReference type="RefSeq" id="WP_052680107.1">
    <property type="nucleotide sequence ID" value="NZ_JYIX01000030.1"/>
</dbReference>
<dbReference type="Gene3D" id="1.10.287.130">
    <property type="match status" value="1"/>
</dbReference>
<dbReference type="STRING" id="582680.RS86_01286"/>
<comment type="caution">
    <text evidence="17">The sequence shown here is derived from an EMBL/GenBank/DDBJ whole genome shotgun (WGS) entry which is preliminary data.</text>
</comment>
<evidence type="ECO:0000256" key="11">
    <source>
        <dbReference type="ARBA" id="ARBA00022989"/>
    </source>
</evidence>
<dbReference type="GO" id="GO:0005886">
    <property type="term" value="C:plasma membrane"/>
    <property type="evidence" value="ECO:0007669"/>
    <property type="project" value="UniProtKB-SubCell"/>
</dbReference>
<feature type="domain" description="PAS" evidence="16">
    <location>
        <begin position="231"/>
        <end position="292"/>
    </location>
</feature>
<dbReference type="InterPro" id="IPR003594">
    <property type="entry name" value="HATPase_dom"/>
</dbReference>
<dbReference type="GO" id="GO:0006355">
    <property type="term" value="P:regulation of DNA-templated transcription"/>
    <property type="evidence" value="ECO:0007669"/>
    <property type="project" value="InterPro"/>
</dbReference>
<proteinExistence type="predicted"/>
<keyword evidence="11 14" id="KW-1133">Transmembrane helix</keyword>
<keyword evidence="13 14" id="KW-0472">Membrane</keyword>
<dbReference type="GO" id="GO:0005524">
    <property type="term" value="F:ATP binding"/>
    <property type="evidence" value="ECO:0007669"/>
    <property type="project" value="UniProtKB-KW"/>
</dbReference>
<dbReference type="Pfam" id="PF00989">
    <property type="entry name" value="PAS"/>
    <property type="match status" value="1"/>
</dbReference>
<keyword evidence="8" id="KW-0547">Nucleotide-binding</keyword>
<dbReference type="PANTHER" id="PTHR43547">
    <property type="entry name" value="TWO-COMPONENT HISTIDINE KINASE"/>
    <property type="match status" value="1"/>
</dbReference>
<evidence type="ECO:0000259" key="16">
    <source>
        <dbReference type="PROSITE" id="PS50112"/>
    </source>
</evidence>
<evidence type="ECO:0000256" key="6">
    <source>
        <dbReference type="ARBA" id="ARBA00022679"/>
    </source>
</evidence>
<keyword evidence="4" id="KW-1003">Cell membrane</keyword>
<dbReference type="InterPro" id="IPR035965">
    <property type="entry name" value="PAS-like_dom_sf"/>
</dbReference>
<feature type="domain" description="Histidine kinase" evidence="15">
    <location>
        <begin position="445"/>
        <end position="554"/>
    </location>
</feature>
<evidence type="ECO:0000256" key="12">
    <source>
        <dbReference type="ARBA" id="ARBA00023012"/>
    </source>
</evidence>
<dbReference type="InterPro" id="IPR016120">
    <property type="entry name" value="Sig_transdc_His_kin_SpoOB"/>
</dbReference>
<evidence type="ECO:0000256" key="4">
    <source>
        <dbReference type="ARBA" id="ARBA00022475"/>
    </source>
</evidence>
<dbReference type="InterPro" id="IPR039506">
    <property type="entry name" value="SPOB_a"/>
</dbReference>
<dbReference type="CDD" id="cd00130">
    <property type="entry name" value="PAS"/>
    <property type="match status" value="1"/>
</dbReference>
<evidence type="ECO:0000256" key="7">
    <source>
        <dbReference type="ARBA" id="ARBA00022692"/>
    </source>
</evidence>
<dbReference type="SMART" id="SM00091">
    <property type="entry name" value="PAS"/>
    <property type="match status" value="1"/>
</dbReference>
<feature type="transmembrane region" description="Helical" evidence="14">
    <location>
        <begin position="202"/>
        <end position="223"/>
    </location>
</feature>
<dbReference type="PRINTS" id="PR00344">
    <property type="entry name" value="BCTRLSENSOR"/>
</dbReference>
<dbReference type="InterPro" id="IPR029151">
    <property type="entry name" value="Sensor-like_sf"/>
</dbReference>
<evidence type="ECO:0000313" key="17">
    <source>
        <dbReference type="EMBL" id="KJL34185.1"/>
    </source>
</evidence>
<dbReference type="PANTHER" id="PTHR43547:SF10">
    <property type="entry name" value="SENSOR HISTIDINE KINASE DCUS"/>
    <property type="match status" value="1"/>
</dbReference>
<evidence type="ECO:0000256" key="1">
    <source>
        <dbReference type="ARBA" id="ARBA00000085"/>
    </source>
</evidence>
<dbReference type="SUPFAM" id="SSF55874">
    <property type="entry name" value="ATPase domain of HSP90 chaperone/DNA topoisomerase II/histidine kinase"/>
    <property type="match status" value="1"/>
</dbReference>
<dbReference type="Pfam" id="PF02518">
    <property type="entry name" value="HATPase_c"/>
    <property type="match status" value="1"/>
</dbReference>
<gene>
    <name evidence="17" type="primary">dcuS_1</name>
    <name evidence="17" type="ORF">RS86_01286</name>
</gene>
<dbReference type="InterPro" id="IPR033463">
    <property type="entry name" value="sCache_3"/>
</dbReference>
<evidence type="ECO:0000256" key="10">
    <source>
        <dbReference type="ARBA" id="ARBA00022840"/>
    </source>
</evidence>
<dbReference type="AlphaFoldDB" id="A0A0F0LPL4"/>
<evidence type="ECO:0000256" key="2">
    <source>
        <dbReference type="ARBA" id="ARBA00004651"/>
    </source>
</evidence>
<dbReference type="SUPFAM" id="SSF55890">
    <property type="entry name" value="Sporulation response regulatory protein Spo0B"/>
    <property type="match status" value="1"/>
</dbReference>
<name>A0A0F0LPL4_9MICO</name>
<dbReference type="EMBL" id="JYIX01000030">
    <property type="protein sequence ID" value="KJL34185.1"/>
    <property type="molecule type" value="Genomic_DNA"/>
</dbReference>
<dbReference type="InterPro" id="IPR005467">
    <property type="entry name" value="His_kinase_dom"/>
</dbReference>
<dbReference type="Pfam" id="PF14689">
    <property type="entry name" value="SPOB_a"/>
    <property type="match status" value="1"/>
</dbReference>
<keyword evidence="18" id="KW-1185">Reference proteome</keyword>
<dbReference type="NCBIfam" id="TIGR00229">
    <property type="entry name" value="sensory_box"/>
    <property type="match status" value="1"/>
</dbReference>
<dbReference type="InterPro" id="IPR013767">
    <property type="entry name" value="PAS_fold"/>
</dbReference>
<keyword evidence="7 14" id="KW-0812">Transmembrane</keyword>
<reference evidence="17 18" key="1">
    <citation type="submission" date="2015-02" db="EMBL/GenBank/DDBJ databases">
        <title>Draft genome sequences of ten Microbacterium spp. with emphasis on heavy metal contaminated environments.</title>
        <authorList>
            <person name="Corretto E."/>
        </authorList>
    </citation>
    <scope>NUCLEOTIDE SEQUENCE [LARGE SCALE GENOMIC DNA]</scope>
    <source>
        <strain evidence="17 18">ARN176</strain>
    </source>
</reference>
<dbReference type="PROSITE" id="PS50109">
    <property type="entry name" value="HIS_KIN"/>
    <property type="match status" value="1"/>
</dbReference>
<dbReference type="PATRIC" id="fig|582680.6.peg.1323"/>
<dbReference type="PROSITE" id="PS50112">
    <property type="entry name" value="PAS"/>
    <property type="match status" value="1"/>
</dbReference>
<dbReference type="InterPro" id="IPR036890">
    <property type="entry name" value="HATPase_C_sf"/>
</dbReference>
<evidence type="ECO:0000256" key="13">
    <source>
        <dbReference type="ARBA" id="ARBA00023136"/>
    </source>
</evidence>
<evidence type="ECO:0000256" key="14">
    <source>
        <dbReference type="SAM" id="Phobius"/>
    </source>
</evidence>
<dbReference type="SMART" id="SM00387">
    <property type="entry name" value="HATPase_c"/>
    <property type="match status" value="1"/>
</dbReference>
<dbReference type="EC" id="2.7.13.3" evidence="3"/>
<comment type="catalytic activity">
    <reaction evidence="1">
        <text>ATP + protein L-histidine = ADP + protein N-phospho-L-histidine.</text>
        <dbReference type="EC" id="2.7.13.3"/>
    </reaction>
</comment>
<sequence>MSIAQGASGAPAEVPAFGGRRFAAWDTGHVRRSMSLSTQLLVLQIAIVLVIVAGTGAVAAVLAAQANRDAYRDRMVAIAQSVAGLPTVVEALLAKDPQSQIQPIAEAVRKSSGLSYVVVTDDQGIRYSHPNPDRIGEMVSTDPSVALSGKVQIETQTGTLGESWRVKVPIHGPDGPVIGIVSVGIFEVDLQAQFVDDLPGLIIAPIAAAVIGVIGSVWIGWLLRRRIYGLESEEIRTMLDTREAMLHGIQEGFIAVDADGRLVVVNDAAARLLGVESDQILGKDAADVLDEELAQFLLSGETAETPVLSGERVLVVHGAAARVKDRDVGHIAMLRDRTELEETLRDLSGARSLADDLRAQSHEFFNTLQVLSGLLETDQTDAALSFIHRVGGGGALPTGQLLHGIDDIEVSALVLAKSARAQELGIDLVVDPESHLREVEQDDDLLTIVGNLLDNAIEALESGGGRVVLRIRDDVAPDRITVSVDDDGPGVPAHLRDAVFEMDVSDKGSVPRKERRGIGLTIVKRVAQRLGGTAIAEASASGGARFVVDVPWPFEARTPR</sequence>
<evidence type="ECO:0000259" key="15">
    <source>
        <dbReference type="PROSITE" id="PS50109"/>
    </source>
</evidence>
<dbReference type="Gene3D" id="3.30.565.10">
    <property type="entry name" value="Histidine kinase-like ATPase, C-terminal domain"/>
    <property type="match status" value="1"/>
</dbReference>
<comment type="subcellular location">
    <subcellularLocation>
        <location evidence="2">Cell membrane</location>
        <topology evidence="2">Multi-pass membrane protein</topology>
    </subcellularLocation>
</comment>
<dbReference type="SUPFAM" id="SSF55785">
    <property type="entry name" value="PYP-like sensor domain (PAS domain)"/>
    <property type="match status" value="1"/>
</dbReference>
<organism evidence="17 18">
    <name type="scientific">Microbacterium azadirachtae</name>
    <dbReference type="NCBI Taxonomy" id="582680"/>
    <lineage>
        <taxon>Bacteria</taxon>
        <taxon>Bacillati</taxon>
        <taxon>Actinomycetota</taxon>
        <taxon>Actinomycetes</taxon>
        <taxon>Micrococcales</taxon>
        <taxon>Microbacteriaceae</taxon>
        <taxon>Microbacterium</taxon>
    </lineage>
</organism>
<evidence type="ECO:0000256" key="8">
    <source>
        <dbReference type="ARBA" id="ARBA00022741"/>
    </source>
</evidence>